<evidence type="ECO:0000256" key="3">
    <source>
        <dbReference type="ARBA" id="ARBA00023125"/>
    </source>
</evidence>
<reference evidence="8 9" key="1">
    <citation type="submission" date="2017-09" db="EMBL/GenBank/DDBJ databases">
        <title>WGS assembly of Aquilegia coerulea Goldsmith.</title>
        <authorList>
            <person name="Hodges S."/>
            <person name="Kramer E."/>
            <person name="Nordborg M."/>
            <person name="Tomkins J."/>
            <person name="Borevitz J."/>
            <person name="Derieg N."/>
            <person name="Yan J."/>
            <person name="Mihaltcheva S."/>
            <person name="Hayes R.D."/>
            <person name="Rokhsar D."/>
        </authorList>
    </citation>
    <scope>NUCLEOTIDE SEQUENCE [LARGE SCALE GENOMIC DNA]</scope>
    <source>
        <strain evidence="9">cv. Goldsmith</strain>
    </source>
</reference>
<dbReference type="Gene3D" id="3.30.730.10">
    <property type="entry name" value="AP2/ERF domain"/>
    <property type="match status" value="1"/>
</dbReference>
<dbReference type="SMART" id="SM00380">
    <property type="entry name" value="AP2"/>
    <property type="match status" value="1"/>
</dbReference>
<dbReference type="Proteomes" id="UP000230069">
    <property type="component" value="Unassembled WGS sequence"/>
</dbReference>
<evidence type="ECO:0000256" key="6">
    <source>
        <dbReference type="ARBA" id="ARBA00024343"/>
    </source>
</evidence>
<name>A0A2G5D8K6_AQUCA</name>
<accession>A0A2G5D8K6</accession>
<dbReference type="GO" id="GO:0005634">
    <property type="term" value="C:nucleus"/>
    <property type="evidence" value="ECO:0007669"/>
    <property type="project" value="UniProtKB-SubCell"/>
</dbReference>
<evidence type="ECO:0000256" key="2">
    <source>
        <dbReference type="ARBA" id="ARBA00023015"/>
    </source>
</evidence>
<dbReference type="InParanoid" id="A0A2G5D8K6"/>
<evidence type="ECO:0000313" key="9">
    <source>
        <dbReference type="Proteomes" id="UP000230069"/>
    </source>
</evidence>
<evidence type="ECO:0000256" key="4">
    <source>
        <dbReference type="ARBA" id="ARBA00023163"/>
    </source>
</evidence>
<dbReference type="PROSITE" id="PS51032">
    <property type="entry name" value="AP2_ERF"/>
    <property type="match status" value="1"/>
</dbReference>
<evidence type="ECO:0000256" key="5">
    <source>
        <dbReference type="ARBA" id="ARBA00023242"/>
    </source>
</evidence>
<dbReference type="FunFam" id="3.30.730.10:FF:000005">
    <property type="entry name" value="ethylene-responsive transcription factor RAP2-11"/>
    <property type="match status" value="1"/>
</dbReference>
<dbReference type="PANTHER" id="PTHR31194">
    <property type="entry name" value="SHN SHINE , DNA BINDING / TRANSCRIPTION FACTOR"/>
    <property type="match status" value="1"/>
</dbReference>
<dbReference type="SUPFAM" id="SSF54171">
    <property type="entry name" value="DNA-binding domain"/>
    <property type="match status" value="1"/>
</dbReference>
<evidence type="ECO:0000256" key="1">
    <source>
        <dbReference type="ARBA" id="ARBA00004123"/>
    </source>
</evidence>
<keyword evidence="5" id="KW-0539">Nucleus</keyword>
<evidence type="ECO:0000313" key="8">
    <source>
        <dbReference type="EMBL" id="PIA39547.1"/>
    </source>
</evidence>
<dbReference type="GO" id="GO:0003677">
    <property type="term" value="F:DNA binding"/>
    <property type="evidence" value="ECO:0007669"/>
    <property type="project" value="UniProtKB-KW"/>
</dbReference>
<dbReference type="CDD" id="cd00018">
    <property type="entry name" value="AP2"/>
    <property type="match status" value="1"/>
</dbReference>
<dbReference type="AlphaFoldDB" id="A0A2G5D8K6"/>
<dbReference type="STRING" id="218851.A0A2G5D8K6"/>
<dbReference type="PANTHER" id="PTHR31194:SF82">
    <property type="entry name" value="AP2_ERF DOMAIN-CONTAINING PROTEIN"/>
    <property type="match status" value="1"/>
</dbReference>
<dbReference type="EMBL" id="KZ305043">
    <property type="protein sequence ID" value="PIA39547.1"/>
    <property type="molecule type" value="Genomic_DNA"/>
</dbReference>
<dbReference type="OrthoDB" id="773121at2759"/>
<feature type="domain" description="AP2/ERF" evidence="7">
    <location>
        <begin position="45"/>
        <end position="102"/>
    </location>
</feature>
<keyword evidence="9" id="KW-1185">Reference proteome</keyword>
<comment type="similarity">
    <text evidence="6">Belongs to the AP2/ERF transcription factor family. ERF subfamily.</text>
</comment>
<proteinExistence type="inferred from homology"/>
<evidence type="ECO:0000259" key="7">
    <source>
        <dbReference type="PROSITE" id="PS51032"/>
    </source>
</evidence>
<keyword evidence="4" id="KW-0804">Transcription</keyword>
<gene>
    <name evidence="8" type="ORF">AQUCO_02600181v1</name>
</gene>
<keyword evidence="3" id="KW-0238">DNA-binding</keyword>
<dbReference type="Pfam" id="PF00847">
    <property type="entry name" value="AP2"/>
    <property type="match status" value="1"/>
</dbReference>
<dbReference type="InterPro" id="IPR050913">
    <property type="entry name" value="AP2/ERF_ERF"/>
</dbReference>
<comment type="subcellular location">
    <subcellularLocation>
        <location evidence="1">Nucleus</location>
    </subcellularLocation>
</comment>
<dbReference type="PRINTS" id="PR00367">
    <property type="entry name" value="ETHRSPELEMNT"/>
</dbReference>
<dbReference type="InterPro" id="IPR001471">
    <property type="entry name" value="AP2/ERF_dom"/>
</dbReference>
<protein>
    <recommendedName>
        <fullName evidence="7">AP2/ERF domain-containing protein</fullName>
    </recommendedName>
</protein>
<organism evidence="8 9">
    <name type="scientific">Aquilegia coerulea</name>
    <name type="common">Rocky mountain columbine</name>
    <dbReference type="NCBI Taxonomy" id="218851"/>
    <lineage>
        <taxon>Eukaryota</taxon>
        <taxon>Viridiplantae</taxon>
        <taxon>Streptophyta</taxon>
        <taxon>Embryophyta</taxon>
        <taxon>Tracheophyta</taxon>
        <taxon>Spermatophyta</taxon>
        <taxon>Magnoliopsida</taxon>
        <taxon>Ranunculales</taxon>
        <taxon>Ranunculaceae</taxon>
        <taxon>Thalictroideae</taxon>
        <taxon>Aquilegia</taxon>
    </lineage>
</organism>
<sequence length="218" mass="24335">MDCTENTKVSSQAQCLCEDHDSISTTSKLHGKISNTDIITNAKRKFLGVRQRPSGRWVAEIKDSSQKLRVWLGTYDRAEEAAMAYDNAAWLLRGKNAKTNFPYNEIMKTHEGYCNLVGKNPRFHQLFRHAITKKNNYNKSLTSATYAERVRSGNCDKGGDRSSSDSVEFNSCVEETILCSSSSGCCGLQERDEQYCKFSSFGGCKVYSSVIVAPSFVS</sequence>
<dbReference type="InterPro" id="IPR016177">
    <property type="entry name" value="DNA-bd_dom_sf"/>
</dbReference>
<dbReference type="InterPro" id="IPR036955">
    <property type="entry name" value="AP2/ERF_dom_sf"/>
</dbReference>
<keyword evidence="2" id="KW-0805">Transcription regulation</keyword>
<dbReference type="GO" id="GO:0003700">
    <property type="term" value="F:DNA-binding transcription factor activity"/>
    <property type="evidence" value="ECO:0007669"/>
    <property type="project" value="InterPro"/>
</dbReference>